<keyword evidence="2" id="KW-1185">Reference proteome</keyword>
<organism evidence="1 2">
    <name type="scientific">Glomus cerebriforme</name>
    <dbReference type="NCBI Taxonomy" id="658196"/>
    <lineage>
        <taxon>Eukaryota</taxon>
        <taxon>Fungi</taxon>
        <taxon>Fungi incertae sedis</taxon>
        <taxon>Mucoromycota</taxon>
        <taxon>Glomeromycotina</taxon>
        <taxon>Glomeromycetes</taxon>
        <taxon>Glomerales</taxon>
        <taxon>Glomeraceae</taxon>
        <taxon>Glomus</taxon>
    </lineage>
</organism>
<evidence type="ECO:0000313" key="2">
    <source>
        <dbReference type="Proteomes" id="UP000265703"/>
    </source>
</evidence>
<evidence type="ECO:0000313" key="1">
    <source>
        <dbReference type="EMBL" id="RIA82969.1"/>
    </source>
</evidence>
<proteinExistence type="predicted"/>
<sequence>MCDEIDRLNISGINRKVNNNWMYNCDILIISPFNYRDLEPLQQLLILFPSKKNEK</sequence>
<reference evidence="1 2" key="1">
    <citation type="submission" date="2018-06" db="EMBL/GenBank/DDBJ databases">
        <title>Comparative genomics reveals the genomic features of Rhizophagus irregularis, R. cerebriforme, R. diaphanum and Gigaspora rosea, and their symbiotic lifestyle signature.</title>
        <authorList>
            <person name="Morin E."/>
            <person name="San Clemente H."/>
            <person name="Chen E.C.H."/>
            <person name="De La Providencia I."/>
            <person name="Hainaut M."/>
            <person name="Kuo A."/>
            <person name="Kohler A."/>
            <person name="Murat C."/>
            <person name="Tang N."/>
            <person name="Roy S."/>
            <person name="Loubradou J."/>
            <person name="Henrissat B."/>
            <person name="Grigoriev I.V."/>
            <person name="Corradi N."/>
            <person name="Roux C."/>
            <person name="Martin F.M."/>
        </authorList>
    </citation>
    <scope>NUCLEOTIDE SEQUENCE [LARGE SCALE GENOMIC DNA]</scope>
    <source>
        <strain evidence="1 2">DAOM 227022</strain>
    </source>
</reference>
<dbReference type="EMBL" id="QKYT01000611">
    <property type="protein sequence ID" value="RIA82969.1"/>
    <property type="molecule type" value="Genomic_DNA"/>
</dbReference>
<protein>
    <submittedName>
        <fullName evidence="1">Uncharacterized protein</fullName>
    </submittedName>
</protein>
<accession>A0A397SDL8</accession>
<name>A0A397SDL8_9GLOM</name>
<dbReference type="Proteomes" id="UP000265703">
    <property type="component" value="Unassembled WGS sequence"/>
</dbReference>
<gene>
    <name evidence="1" type="ORF">C1645_834516</name>
</gene>
<dbReference type="AlphaFoldDB" id="A0A397SDL8"/>
<comment type="caution">
    <text evidence="1">The sequence shown here is derived from an EMBL/GenBank/DDBJ whole genome shotgun (WGS) entry which is preliminary data.</text>
</comment>